<dbReference type="AlphaFoldDB" id="A0A7X6QZQ8"/>
<evidence type="ECO:0000256" key="4">
    <source>
        <dbReference type="PIRSR" id="PIRSR000097-1"/>
    </source>
</evidence>
<dbReference type="PROSITE" id="PS00063">
    <property type="entry name" value="ALDOKETO_REDUCTASE_3"/>
    <property type="match status" value="1"/>
</dbReference>
<evidence type="ECO:0000313" key="9">
    <source>
        <dbReference type="Proteomes" id="UP000581206"/>
    </source>
</evidence>
<comment type="caution">
    <text evidence="8">The sequence shown here is derived from an EMBL/GenBank/DDBJ whole genome shotgun (WGS) entry which is preliminary data.</text>
</comment>
<dbReference type="PIRSF" id="PIRSF000097">
    <property type="entry name" value="AKR"/>
    <property type="match status" value="1"/>
</dbReference>
<feature type="site" description="Lowers pKa of active site Tyr" evidence="6">
    <location>
        <position position="76"/>
    </location>
</feature>
<reference evidence="8 9" key="1">
    <citation type="submission" date="2020-04" db="EMBL/GenBank/DDBJ databases">
        <title>MicrobeNet Type strains.</title>
        <authorList>
            <person name="Nicholson A.C."/>
        </authorList>
    </citation>
    <scope>NUCLEOTIDE SEQUENCE [LARGE SCALE GENOMIC DNA]</scope>
    <source>
        <strain evidence="8 9">ATCC BAA-788</strain>
    </source>
</reference>
<dbReference type="Proteomes" id="UP000581206">
    <property type="component" value="Unassembled WGS sequence"/>
</dbReference>
<evidence type="ECO:0000259" key="7">
    <source>
        <dbReference type="Pfam" id="PF00248"/>
    </source>
</evidence>
<sequence length="298" mass="32057">MTMIPTLTLNNGVTMPALGFGVFQTPPDETAAAVRAALEVGYRHIDTAAAYGNERGVGQALAQSGLARDDVFVETKVWVSDYGYDQTLHAFDKSARKLGLDQLDLLILHQPAPDRFDLTVGAYRALEKLLADGAVRAIGVSNFMPHHLDTLLGQVEVVPAVNQVELHPYFTQPTVQAADAQHGVLTQAWSPIGGITFYPGWGDDTRRSTLDDPTIAGIAAAHGRTAAQVMLRWHLQQGRSAIPKSVTPARIAENFDVVSFDLTADELAAIDALDTGVRGGPDPDVPRPEFFARAIPEA</sequence>
<organism evidence="8 9">
    <name type="scientific">Cellulomonas denverensis</name>
    <dbReference type="NCBI Taxonomy" id="264297"/>
    <lineage>
        <taxon>Bacteria</taxon>
        <taxon>Bacillati</taxon>
        <taxon>Actinomycetota</taxon>
        <taxon>Actinomycetes</taxon>
        <taxon>Micrococcales</taxon>
        <taxon>Cellulomonadaceae</taxon>
        <taxon>Cellulomonas</taxon>
    </lineage>
</organism>
<comment type="similarity">
    <text evidence="1">Belongs to the aldo/keto reductase family.</text>
</comment>
<evidence type="ECO:0000256" key="6">
    <source>
        <dbReference type="PIRSR" id="PIRSR000097-3"/>
    </source>
</evidence>
<dbReference type="PANTHER" id="PTHR43827">
    <property type="entry name" value="2,5-DIKETO-D-GLUCONIC ACID REDUCTASE"/>
    <property type="match status" value="1"/>
</dbReference>
<feature type="active site" description="Proton donor" evidence="4">
    <location>
        <position position="51"/>
    </location>
</feature>
<keyword evidence="2" id="KW-0521">NADP</keyword>
<evidence type="ECO:0000256" key="1">
    <source>
        <dbReference type="ARBA" id="ARBA00007905"/>
    </source>
</evidence>
<keyword evidence="9" id="KW-1185">Reference proteome</keyword>
<dbReference type="PROSITE" id="PS00062">
    <property type="entry name" value="ALDOKETO_REDUCTASE_2"/>
    <property type="match status" value="1"/>
</dbReference>
<dbReference type="Pfam" id="PF00248">
    <property type="entry name" value="Aldo_ket_red"/>
    <property type="match status" value="1"/>
</dbReference>
<proteinExistence type="inferred from homology"/>
<evidence type="ECO:0000313" key="8">
    <source>
        <dbReference type="EMBL" id="NKY23468.1"/>
    </source>
</evidence>
<dbReference type="GO" id="GO:0016616">
    <property type="term" value="F:oxidoreductase activity, acting on the CH-OH group of donors, NAD or NADP as acceptor"/>
    <property type="evidence" value="ECO:0007669"/>
    <property type="project" value="UniProtKB-ARBA"/>
</dbReference>
<feature type="binding site" evidence="5">
    <location>
        <position position="109"/>
    </location>
    <ligand>
        <name>substrate</name>
    </ligand>
</feature>
<protein>
    <submittedName>
        <fullName evidence="8">Aldo/keto reductase</fullName>
    </submittedName>
</protein>
<evidence type="ECO:0000256" key="5">
    <source>
        <dbReference type="PIRSR" id="PIRSR000097-2"/>
    </source>
</evidence>
<dbReference type="PROSITE" id="PS00798">
    <property type="entry name" value="ALDOKETO_REDUCTASE_1"/>
    <property type="match status" value="1"/>
</dbReference>
<dbReference type="EMBL" id="JAAXOX010000006">
    <property type="protein sequence ID" value="NKY23468.1"/>
    <property type="molecule type" value="Genomic_DNA"/>
</dbReference>
<dbReference type="FunFam" id="3.20.20.100:FF:000015">
    <property type="entry name" value="Oxidoreductase, aldo/keto reductase family"/>
    <property type="match status" value="1"/>
</dbReference>
<dbReference type="PANTHER" id="PTHR43827:SF3">
    <property type="entry name" value="NADP-DEPENDENT OXIDOREDUCTASE DOMAIN-CONTAINING PROTEIN"/>
    <property type="match status" value="1"/>
</dbReference>
<dbReference type="PRINTS" id="PR00069">
    <property type="entry name" value="ALDKETRDTASE"/>
</dbReference>
<dbReference type="Gene3D" id="3.20.20.100">
    <property type="entry name" value="NADP-dependent oxidoreductase domain"/>
    <property type="match status" value="1"/>
</dbReference>
<evidence type="ECO:0000256" key="3">
    <source>
        <dbReference type="ARBA" id="ARBA00023002"/>
    </source>
</evidence>
<dbReference type="InterPro" id="IPR020471">
    <property type="entry name" value="AKR"/>
</dbReference>
<accession>A0A7X6QZQ8</accession>
<feature type="domain" description="NADP-dependent oxidoreductase" evidence="7">
    <location>
        <begin position="24"/>
        <end position="274"/>
    </location>
</feature>
<dbReference type="InterPro" id="IPR023210">
    <property type="entry name" value="NADP_OxRdtase_dom"/>
</dbReference>
<dbReference type="InterPro" id="IPR018170">
    <property type="entry name" value="Aldo/ket_reductase_CS"/>
</dbReference>
<evidence type="ECO:0000256" key="2">
    <source>
        <dbReference type="ARBA" id="ARBA00022857"/>
    </source>
</evidence>
<dbReference type="InterPro" id="IPR036812">
    <property type="entry name" value="NAD(P)_OxRdtase_dom_sf"/>
</dbReference>
<keyword evidence="3" id="KW-0560">Oxidoreductase</keyword>
<name>A0A7X6QZQ8_9CELL</name>
<gene>
    <name evidence="8" type="ORF">HGA03_12420</name>
</gene>
<dbReference type="SUPFAM" id="SSF51430">
    <property type="entry name" value="NAD(P)-linked oxidoreductase"/>
    <property type="match status" value="1"/>
</dbReference>